<evidence type="ECO:0000259" key="2">
    <source>
        <dbReference type="Pfam" id="PF12697"/>
    </source>
</evidence>
<dbReference type="EMBL" id="CAKOGP040001869">
    <property type="protein sequence ID" value="CAJ1954412.1"/>
    <property type="molecule type" value="Genomic_DNA"/>
</dbReference>
<feature type="compositionally biased region" description="Polar residues" evidence="1">
    <location>
        <begin position="514"/>
        <end position="524"/>
    </location>
</feature>
<protein>
    <recommendedName>
        <fullName evidence="2">AB hydrolase-1 domain-containing protein</fullName>
    </recommendedName>
</protein>
<accession>A0AAD2JIS3</accession>
<dbReference type="PANTHER" id="PTHR22753">
    <property type="entry name" value="TRANSMEMBRANE PROTEIN 68"/>
    <property type="match status" value="1"/>
</dbReference>
<gene>
    <name evidence="3" type="ORF">CYCCA115_LOCUS15004</name>
</gene>
<dbReference type="InterPro" id="IPR000073">
    <property type="entry name" value="AB_hydrolase_1"/>
</dbReference>
<name>A0AAD2JIS3_9STRA</name>
<dbReference type="InterPro" id="IPR029058">
    <property type="entry name" value="AB_hydrolase_fold"/>
</dbReference>
<dbReference type="PANTHER" id="PTHR22753:SF14">
    <property type="entry name" value="MONOACYLGLYCEROL_DIACYLGLYCEROL O-ACYLTRANSFERASE"/>
    <property type="match status" value="1"/>
</dbReference>
<proteinExistence type="predicted"/>
<feature type="region of interest" description="Disordered" evidence="1">
    <location>
        <begin position="495"/>
        <end position="524"/>
    </location>
</feature>
<dbReference type="Gene3D" id="3.40.50.1820">
    <property type="entry name" value="alpha/beta hydrolase"/>
    <property type="match status" value="1"/>
</dbReference>
<dbReference type="Pfam" id="PF12697">
    <property type="entry name" value="Abhydrolase_6"/>
    <property type="match status" value="1"/>
</dbReference>
<evidence type="ECO:0000256" key="1">
    <source>
        <dbReference type="SAM" id="MobiDB-lite"/>
    </source>
</evidence>
<reference evidence="3" key="1">
    <citation type="submission" date="2023-08" db="EMBL/GenBank/DDBJ databases">
        <authorList>
            <person name="Audoor S."/>
            <person name="Bilcke G."/>
        </authorList>
    </citation>
    <scope>NUCLEOTIDE SEQUENCE</scope>
</reference>
<evidence type="ECO:0000313" key="3">
    <source>
        <dbReference type="EMBL" id="CAJ1954412.1"/>
    </source>
</evidence>
<sequence length="729" mass="80346">MWGLTKQVTTALLASSSPPSVNQMGQDFRSLYSILGEQASVYQQLSPTLRISHVTPPQEENQDWTDVLDLDAELMMQFEKDDDSDNLFLEVANKHGADKPLALYLPGLDGFGISAATWQFNDLARTFDLWRLSIAIEDRSSFSTVVSSVSKMVEKLSASTGRPIYLIGESFGGLLAPAITLNVQNKAEREGRDNPIGGLVMVNPATSFDQTSWDVLAPILSSIGFLTSPAEGRSLPFGGLLPSPYAIIGGLTLSALIPSSEQFQRIVDLFQENIASSISNPSSIFDLIQDMLKSFELTEETLPPGLLDHRIKNWLFVGSDIVLPRLKDINVPALVVVGNEDKLIDSRGEVKRLQEKLPQVETLVVRNAGHFVLDEYVNLTEAILYSKLDPLDFRKTKKKFDPILDWKMPEQEVIDEARETMIKPLETAFSPVYMSTDTNGKRSFGLANIPKDDGPILFVANHQLLGLDLNLLFSKLIENDIVVRGLAHPIVFQSAPGSSSRVDELGGRTPGLQRKTSGSGPNPSNFQTYGAVMVTPRNFYKVMQSGQNALLFPGGVREVFHGRDEAYQLFWPKKVDFVRTAARFNATIVPISAVGMADSINTILDPSEVGNLPIIGERAMAFAANVTAARFDAANEDEVFLPPIVAPGLPSRNYFIFGKPLSTKDLDPSDKASCQDAYQLVQDEMKRGFDDILSAREKDSFKEAPTRLAYERFTGTKAPTFDISEVNRV</sequence>
<evidence type="ECO:0000313" key="4">
    <source>
        <dbReference type="Proteomes" id="UP001295423"/>
    </source>
</evidence>
<dbReference type="Proteomes" id="UP001295423">
    <property type="component" value="Unassembled WGS sequence"/>
</dbReference>
<dbReference type="GO" id="GO:0016020">
    <property type="term" value="C:membrane"/>
    <property type="evidence" value="ECO:0007669"/>
    <property type="project" value="TreeGrafter"/>
</dbReference>
<keyword evidence="4" id="KW-1185">Reference proteome</keyword>
<organism evidence="3 4">
    <name type="scientific">Cylindrotheca closterium</name>
    <dbReference type="NCBI Taxonomy" id="2856"/>
    <lineage>
        <taxon>Eukaryota</taxon>
        <taxon>Sar</taxon>
        <taxon>Stramenopiles</taxon>
        <taxon>Ochrophyta</taxon>
        <taxon>Bacillariophyta</taxon>
        <taxon>Bacillariophyceae</taxon>
        <taxon>Bacillariophycidae</taxon>
        <taxon>Bacillariales</taxon>
        <taxon>Bacillariaceae</taxon>
        <taxon>Cylindrotheca</taxon>
    </lineage>
</organism>
<dbReference type="SUPFAM" id="SSF53474">
    <property type="entry name" value="alpha/beta-Hydrolases"/>
    <property type="match status" value="1"/>
</dbReference>
<feature type="domain" description="AB hydrolase-1" evidence="2">
    <location>
        <begin position="136"/>
        <end position="375"/>
    </location>
</feature>
<dbReference type="AlphaFoldDB" id="A0AAD2JIS3"/>
<comment type="caution">
    <text evidence="3">The sequence shown here is derived from an EMBL/GenBank/DDBJ whole genome shotgun (WGS) entry which is preliminary data.</text>
</comment>